<accession>A0A0A8ZJR6</accession>
<keyword evidence="1" id="KW-0472">Membrane</keyword>
<evidence type="ECO:0000313" key="2">
    <source>
        <dbReference type="EMBL" id="JAD37948.1"/>
    </source>
</evidence>
<dbReference type="AlphaFoldDB" id="A0A0A8ZJR6"/>
<dbReference type="EMBL" id="GBRH01259947">
    <property type="protein sequence ID" value="JAD37948.1"/>
    <property type="molecule type" value="Transcribed_RNA"/>
</dbReference>
<organism evidence="2">
    <name type="scientific">Arundo donax</name>
    <name type="common">Giant reed</name>
    <name type="synonym">Donax arundinaceus</name>
    <dbReference type="NCBI Taxonomy" id="35708"/>
    <lineage>
        <taxon>Eukaryota</taxon>
        <taxon>Viridiplantae</taxon>
        <taxon>Streptophyta</taxon>
        <taxon>Embryophyta</taxon>
        <taxon>Tracheophyta</taxon>
        <taxon>Spermatophyta</taxon>
        <taxon>Magnoliopsida</taxon>
        <taxon>Liliopsida</taxon>
        <taxon>Poales</taxon>
        <taxon>Poaceae</taxon>
        <taxon>PACMAD clade</taxon>
        <taxon>Arundinoideae</taxon>
        <taxon>Arundineae</taxon>
        <taxon>Arundo</taxon>
    </lineage>
</organism>
<keyword evidence="1" id="KW-1133">Transmembrane helix</keyword>
<reference evidence="2" key="1">
    <citation type="submission" date="2014-09" db="EMBL/GenBank/DDBJ databases">
        <authorList>
            <person name="Magalhaes I.L.F."/>
            <person name="Oliveira U."/>
            <person name="Santos F.R."/>
            <person name="Vidigal T.H.D.A."/>
            <person name="Brescovit A.D."/>
            <person name="Santos A.J."/>
        </authorList>
    </citation>
    <scope>NUCLEOTIDE SEQUENCE</scope>
    <source>
        <tissue evidence="2">Shoot tissue taken approximately 20 cm above the soil surface</tissue>
    </source>
</reference>
<name>A0A0A8ZJR6_ARUDO</name>
<keyword evidence="1" id="KW-0812">Transmembrane</keyword>
<protein>
    <submittedName>
        <fullName evidence="2">Uncharacterized protein</fullName>
    </submittedName>
</protein>
<proteinExistence type="predicted"/>
<reference evidence="2" key="2">
    <citation type="journal article" date="2015" name="Data Brief">
        <title>Shoot transcriptome of the giant reed, Arundo donax.</title>
        <authorList>
            <person name="Barrero R.A."/>
            <person name="Guerrero F.D."/>
            <person name="Moolhuijzen P."/>
            <person name="Goolsby J.A."/>
            <person name="Tidwell J."/>
            <person name="Bellgard S.E."/>
            <person name="Bellgard M.I."/>
        </authorList>
    </citation>
    <scope>NUCLEOTIDE SEQUENCE</scope>
    <source>
        <tissue evidence="2">Shoot tissue taken approximately 20 cm above the soil surface</tissue>
    </source>
</reference>
<evidence type="ECO:0000256" key="1">
    <source>
        <dbReference type="SAM" id="Phobius"/>
    </source>
</evidence>
<feature type="transmembrane region" description="Helical" evidence="1">
    <location>
        <begin position="15"/>
        <end position="37"/>
    </location>
</feature>
<sequence>MVTNDAYAFDLRMRLFFIFDGVKFGVFWWESICHILADKKTIR</sequence>